<accession>A0A174L139</accession>
<organism evidence="1 3">
    <name type="scientific">Blautia obeum</name>
    <dbReference type="NCBI Taxonomy" id="40520"/>
    <lineage>
        <taxon>Bacteria</taxon>
        <taxon>Bacillati</taxon>
        <taxon>Bacillota</taxon>
        <taxon>Clostridia</taxon>
        <taxon>Lachnospirales</taxon>
        <taxon>Lachnospiraceae</taxon>
        <taxon>Blautia</taxon>
    </lineage>
</organism>
<proteinExistence type="predicted"/>
<keyword evidence="4" id="KW-1185">Reference proteome</keyword>
<evidence type="ECO:0000313" key="3">
    <source>
        <dbReference type="Proteomes" id="UP000095413"/>
    </source>
</evidence>
<reference evidence="1 3" key="1">
    <citation type="submission" date="2015-09" db="EMBL/GenBank/DDBJ databases">
        <authorList>
            <consortium name="Pathogen Informatics"/>
        </authorList>
    </citation>
    <scope>NUCLEOTIDE SEQUENCE [LARGE SCALE GENOMIC DNA]</scope>
    <source>
        <strain evidence="1 3">2789STDY5834921</strain>
    </source>
</reference>
<evidence type="ECO:0000313" key="4">
    <source>
        <dbReference type="Proteomes" id="UP000409147"/>
    </source>
</evidence>
<dbReference type="AlphaFoldDB" id="A0A174L139"/>
<protein>
    <submittedName>
        <fullName evidence="1">Uncharacterized protein</fullName>
    </submittedName>
</protein>
<sequence>MLVNLNDVLKPARENHYGVGLFNVCSLKLVEQ</sequence>
<dbReference type="EMBL" id="CABHNB010000020">
    <property type="protein sequence ID" value="VUX04263.1"/>
    <property type="molecule type" value="Genomic_DNA"/>
</dbReference>
<name>A0A174L139_9FIRM</name>
<gene>
    <name evidence="1" type="ORF">ERS852533_00466</name>
    <name evidence="2" type="ORF">ROSSTS7063_01453</name>
</gene>
<evidence type="ECO:0000313" key="1">
    <source>
        <dbReference type="EMBL" id="CUP15279.1"/>
    </source>
</evidence>
<reference evidence="2 4" key="2">
    <citation type="submission" date="2019-07" db="EMBL/GenBank/DDBJ databases">
        <authorList>
            <person name="Hibberd C M."/>
            <person name="Gehrig L. J."/>
            <person name="Chang H.-W."/>
            <person name="Venkatesh S."/>
        </authorList>
    </citation>
    <scope>NUCLEOTIDE SEQUENCE [LARGE SCALE GENOMIC DNA]</scope>
    <source>
        <strain evidence="2">Ruminococcus_obeum_SSTS_Bg7063</strain>
    </source>
</reference>
<dbReference type="EMBL" id="CZBA01000002">
    <property type="protein sequence ID" value="CUP15279.1"/>
    <property type="molecule type" value="Genomic_DNA"/>
</dbReference>
<dbReference type="Proteomes" id="UP000409147">
    <property type="component" value="Unassembled WGS sequence"/>
</dbReference>
<dbReference type="Proteomes" id="UP000095413">
    <property type="component" value="Unassembled WGS sequence"/>
</dbReference>
<evidence type="ECO:0000313" key="2">
    <source>
        <dbReference type="EMBL" id="VUX04263.1"/>
    </source>
</evidence>